<protein>
    <submittedName>
        <fullName evidence="1">Uncharacterized protein</fullName>
    </submittedName>
</protein>
<comment type="caution">
    <text evidence="1">The sequence shown here is derived from an EMBL/GenBank/DDBJ whole genome shotgun (WGS) entry which is preliminary data.</text>
</comment>
<reference evidence="1" key="1">
    <citation type="submission" date="2023-10" db="EMBL/GenBank/DDBJ databases">
        <title>Genome assembly of Pristionchus species.</title>
        <authorList>
            <person name="Yoshida K."/>
            <person name="Sommer R.J."/>
        </authorList>
    </citation>
    <scope>NUCLEOTIDE SEQUENCE</scope>
    <source>
        <strain evidence="1">RS0144</strain>
    </source>
</reference>
<dbReference type="EMBL" id="BTSX01000001">
    <property type="protein sequence ID" value="GMS77829.1"/>
    <property type="molecule type" value="Genomic_DNA"/>
</dbReference>
<dbReference type="AlphaFoldDB" id="A0AAV5SCU0"/>
<keyword evidence="2" id="KW-1185">Reference proteome</keyword>
<gene>
    <name evidence="1" type="ORF">PENTCL1PPCAC_4</name>
</gene>
<name>A0AAV5SCU0_9BILA</name>
<dbReference type="Proteomes" id="UP001432027">
    <property type="component" value="Unassembled WGS sequence"/>
</dbReference>
<organism evidence="1 2">
    <name type="scientific">Pristionchus entomophagus</name>
    <dbReference type="NCBI Taxonomy" id="358040"/>
    <lineage>
        <taxon>Eukaryota</taxon>
        <taxon>Metazoa</taxon>
        <taxon>Ecdysozoa</taxon>
        <taxon>Nematoda</taxon>
        <taxon>Chromadorea</taxon>
        <taxon>Rhabditida</taxon>
        <taxon>Rhabditina</taxon>
        <taxon>Diplogasteromorpha</taxon>
        <taxon>Diplogasteroidea</taxon>
        <taxon>Neodiplogasteridae</taxon>
        <taxon>Pristionchus</taxon>
    </lineage>
</organism>
<proteinExistence type="predicted"/>
<evidence type="ECO:0000313" key="2">
    <source>
        <dbReference type="Proteomes" id="UP001432027"/>
    </source>
</evidence>
<sequence length="63" mass="6766">QAGLALLCSCGNESITAAHSEVCNISEISIIRKKDGPIQRFYDKKTTPQCVLCELSDGIPVTV</sequence>
<accession>A0AAV5SCU0</accession>
<evidence type="ECO:0000313" key="1">
    <source>
        <dbReference type="EMBL" id="GMS77829.1"/>
    </source>
</evidence>
<feature type="non-terminal residue" evidence="1">
    <location>
        <position position="1"/>
    </location>
</feature>